<accession>A0A1F6TP03</accession>
<keyword evidence="4" id="KW-0489">Methyltransferase</keyword>
<evidence type="ECO:0000256" key="3">
    <source>
        <dbReference type="ARBA" id="ARBA00030757"/>
    </source>
</evidence>
<dbReference type="EMBL" id="MFSY01000036">
    <property type="protein sequence ID" value="OGI46874.1"/>
    <property type="molecule type" value="Genomic_DNA"/>
</dbReference>
<protein>
    <recommendedName>
        <fullName evidence="2">Protein-L-isoaspartate O-methyltransferase</fullName>
    </recommendedName>
    <alternativeName>
        <fullName evidence="3">Protein L-isoaspartyl methyltransferase</fullName>
    </alternativeName>
</protein>
<gene>
    <name evidence="4" type="ORF">A2637_06050</name>
</gene>
<dbReference type="AlphaFoldDB" id="A0A1F6TP03"/>
<dbReference type="PANTHER" id="PTHR11579:SF18">
    <property type="entry name" value="PROTEIN-L-ISOASPARTATE O-METHYLTRANSFERASE"/>
    <property type="match status" value="1"/>
</dbReference>
<sequence>MSAMDFELARHNMVEQQIRTWEVLDQRILDLVGRAPREDYVPAPYRGLAFADMNIPLGHGQVMMHPKLEARLLQELEIEPGDKILEIGTGSGYMAALLAALGRHVHSVEIFPDFTEAAHKQLAAHGVKNVTLEVGDGADGWNQHQPYDAILITGSLPVLPDSFHAGLAPGGRMIAIVGKSPAMEVRLIRRLDQANFSTASLFETDLPPLLNAKEPSRFVF</sequence>
<keyword evidence="4" id="KW-0808">Transferase</keyword>
<dbReference type="PANTHER" id="PTHR11579">
    <property type="entry name" value="PROTEIN-L-ISOASPARTATE O-METHYLTRANSFERASE"/>
    <property type="match status" value="1"/>
</dbReference>
<dbReference type="InterPro" id="IPR029063">
    <property type="entry name" value="SAM-dependent_MTases_sf"/>
</dbReference>
<dbReference type="InterPro" id="IPR000682">
    <property type="entry name" value="PCMT"/>
</dbReference>
<dbReference type="GO" id="GO:0004719">
    <property type="term" value="F:protein-L-isoaspartate (D-aspartate) O-methyltransferase activity"/>
    <property type="evidence" value="ECO:0007669"/>
    <property type="project" value="InterPro"/>
</dbReference>
<dbReference type="Gene3D" id="3.40.50.150">
    <property type="entry name" value="Vaccinia Virus protein VP39"/>
    <property type="match status" value="1"/>
</dbReference>
<organism evidence="4 5">
    <name type="scientific">Candidatus Muproteobacteria bacterium RIFCSPHIGHO2_01_FULL_65_16</name>
    <dbReference type="NCBI Taxonomy" id="1817764"/>
    <lineage>
        <taxon>Bacteria</taxon>
        <taxon>Pseudomonadati</taxon>
        <taxon>Pseudomonadota</taxon>
        <taxon>Candidatus Muproteobacteria</taxon>
    </lineage>
</organism>
<comment type="similarity">
    <text evidence="1">Belongs to the methyltransferase superfamily. L-isoaspartyl/D-aspartyl protein methyltransferase family.</text>
</comment>
<comment type="caution">
    <text evidence="4">The sequence shown here is derived from an EMBL/GenBank/DDBJ whole genome shotgun (WGS) entry which is preliminary data.</text>
</comment>
<evidence type="ECO:0000256" key="2">
    <source>
        <dbReference type="ARBA" id="ARBA00013346"/>
    </source>
</evidence>
<dbReference type="GO" id="GO:0032259">
    <property type="term" value="P:methylation"/>
    <property type="evidence" value="ECO:0007669"/>
    <property type="project" value="UniProtKB-KW"/>
</dbReference>
<reference evidence="4 5" key="1">
    <citation type="journal article" date="2016" name="Nat. Commun.">
        <title>Thousands of microbial genomes shed light on interconnected biogeochemical processes in an aquifer system.</title>
        <authorList>
            <person name="Anantharaman K."/>
            <person name="Brown C.T."/>
            <person name="Hug L.A."/>
            <person name="Sharon I."/>
            <person name="Castelle C.J."/>
            <person name="Probst A.J."/>
            <person name="Thomas B.C."/>
            <person name="Singh A."/>
            <person name="Wilkins M.J."/>
            <person name="Karaoz U."/>
            <person name="Brodie E.L."/>
            <person name="Williams K.H."/>
            <person name="Hubbard S.S."/>
            <person name="Banfield J.F."/>
        </authorList>
    </citation>
    <scope>NUCLEOTIDE SEQUENCE [LARGE SCALE GENOMIC DNA]</scope>
</reference>
<dbReference type="GO" id="GO:0005737">
    <property type="term" value="C:cytoplasm"/>
    <property type="evidence" value="ECO:0007669"/>
    <property type="project" value="TreeGrafter"/>
</dbReference>
<evidence type="ECO:0000313" key="4">
    <source>
        <dbReference type="EMBL" id="OGI46874.1"/>
    </source>
</evidence>
<dbReference type="CDD" id="cd02440">
    <property type="entry name" value="AdoMet_MTases"/>
    <property type="match status" value="1"/>
</dbReference>
<dbReference type="Proteomes" id="UP000179360">
    <property type="component" value="Unassembled WGS sequence"/>
</dbReference>
<evidence type="ECO:0000256" key="1">
    <source>
        <dbReference type="ARBA" id="ARBA00005369"/>
    </source>
</evidence>
<dbReference type="Pfam" id="PF01135">
    <property type="entry name" value="PCMT"/>
    <property type="match status" value="1"/>
</dbReference>
<evidence type="ECO:0000313" key="5">
    <source>
        <dbReference type="Proteomes" id="UP000179360"/>
    </source>
</evidence>
<dbReference type="SUPFAM" id="SSF53335">
    <property type="entry name" value="S-adenosyl-L-methionine-dependent methyltransferases"/>
    <property type="match status" value="1"/>
</dbReference>
<name>A0A1F6TP03_9PROT</name>
<proteinExistence type="inferred from homology"/>